<comment type="similarity">
    <text evidence="7">Belongs to the binding-protein-dependent transport system permease family.</text>
</comment>
<evidence type="ECO:0000256" key="5">
    <source>
        <dbReference type="ARBA" id="ARBA00022989"/>
    </source>
</evidence>
<feature type="transmembrane region" description="Helical" evidence="7">
    <location>
        <begin position="140"/>
        <end position="161"/>
    </location>
</feature>
<dbReference type="InterPro" id="IPR000515">
    <property type="entry name" value="MetI-like"/>
</dbReference>
<dbReference type="PANTHER" id="PTHR43744">
    <property type="entry name" value="ABC TRANSPORTER PERMEASE PROTEIN MG189-RELATED-RELATED"/>
    <property type="match status" value="1"/>
</dbReference>
<dbReference type="PROSITE" id="PS50928">
    <property type="entry name" value="ABC_TM1"/>
    <property type="match status" value="1"/>
</dbReference>
<dbReference type="Gene3D" id="1.10.3720.10">
    <property type="entry name" value="MetI-like"/>
    <property type="match status" value="1"/>
</dbReference>
<comment type="subcellular location">
    <subcellularLocation>
        <location evidence="1 7">Cell membrane</location>
        <topology evidence="1 7">Multi-pass membrane protein</topology>
    </subcellularLocation>
</comment>
<dbReference type="AlphaFoldDB" id="A0A329LYM5"/>
<evidence type="ECO:0000256" key="1">
    <source>
        <dbReference type="ARBA" id="ARBA00004651"/>
    </source>
</evidence>
<sequence>MKLTSGEKVFQGFNYVFLALLGLATIYPLWEVVRISLSTPAEASRMAFALWPKEISWDAYNHVLNNSFIWTGYKNTIYRMVLGTAIQMVLTVLVAYPLSRKKLPHRSAFTLFVVFTMFFSGGLIPEYLLIQHYLHLGNTIWALVLPPAINTFSMLIVRNYFMAIPHEIEESAKIDGASDLRILSYIMVPLSIPILVTIGLWSLVAHWNAWFDALIFIRNGTDYPLQMVLRKIIIEATPMFDGTAGSDVSVNIAAETIKAASIIVGTLPIVMIYPFIQKYFIKGVMIGSLKG</sequence>
<accession>A0A329LYM5</accession>
<feature type="transmembrane region" description="Helical" evidence="7">
    <location>
        <begin position="77"/>
        <end position="96"/>
    </location>
</feature>
<feature type="transmembrane region" description="Helical" evidence="7">
    <location>
        <begin position="12"/>
        <end position="30"/>
    </location>
</feature>
<dbReference type="RefSeq" id="WP_113036427.1">
    <property type="nucleotide sequence ID" value="NZ_QMFB01000047.1"/>
</dbReference>
<name>A0A329LYM5_9BACL</name>
<organism evidence="9 10">
    <name type="scientific">Paenibacillus contaminans</name>
    <dbReference type="NCBI Taxonomy" id="450362"/>
    <lineage>
        <taxon>Bacteria</taxon>
        <taxon>Bacillati</taxon>
        <taxon>Bacillota</taxon>
        <taxon>Bacilli</taxon>
        <taxon>Bacillales</taxon>
        <taxon>Paenibacillaceae</taxon>
        <taxon>Paenibacillus</taxon>
    </lineage>
</organism>
<feature type="domain" description="ABC transmembrane type-1" evidence="8">
    <location>
        <begin position="73"/>
        <end position="275"/>
    </location>
</feature>
<keyword evidence="2 7" id="KW-0813">Transport</keyword>
<evidence type="ECO:0000256" key="4">
    <source>
        <dbReference type="ARBA" id="ARBA00022692"/>
    </source>
</evidence>
<feature type="transmembrane region" description="Helical" evidence="7">
    <location>
        <begin position="108"/>
        <end position="128"/>
    </location>
</feature>
<proteinExistence type="inferred from homology"/>
<feature type="transmembrane region" description="Helical" evidence="7">
    <location>
        <begin position="257"/>
        <end position="276"/>
    </location>
</feature>
<evidence type="ECO:0000256" key="7">
    <source>
        <dbReference type="RuleBase" id="RU363032"/>
    </source>
</evidence>
<gene>
    <name evidence="9" type="ORF">DQG23_38850</name>
</gene>
<dbReference type="EMBL" id="QMFB01000047">
    <property type="protein sequence ID" value="RAV09737.1"/>
    <property type="molecule type" value="Genomic_DNA"/>
</dbReference>
<dbReference type="CDD" id="cd06261">
    <property type="entry name" value="TM_PBP2"/>
    <property type="match status" value="1"/>
</dbReference>
<keyword evidence="6 7" id="KW-0472">Membrane</keyword>
<dbReference type="Proteomes" id="UP000250369">
    <property type="component" value="Unassembled WGS sequence"/>
</dbReference>
<evidence type="ECO:0000313" key="10">
    <source>
        <dbReference type="Proteomes" id="UP000250369"/>
    </source>
</evidence>
<evidence type="ECO:0000313" key="9">
    <source>
        <dbReference type="EMBL" id="RAV09737.1"/>
    </source>
</evidence>
<dbReference type="InterPro" id="IPR035906">
    <property type="entry name" value="MetI-like_sf"/>
</dbReference>
<evidence type="ECO:0000256" key="2">
    <source>
        <dbReference type="ARBA" id="ARBA00022448"/>
    </source>
</evidence>
<comment type="caution">
    <text evidence="9">The sequence shown here is derived from an EMBL/GenBank/DDBJ whole genome shotgun (WGS) entry which is preliminary data.</text>
</comment>
<dbReference type="SUPFAM" id="SSF161098">
    <property type="entry name" value="MetI-like"/>
    <property type="match status" value="1"/>
</dbReference>
<dbReference type="GO" id="GO:0005886">
    <property type="term" value="C:plasma membrane"/>
    <property type="evidence" value="ECO:0007669"/>
    <property type="project" value="UniProtKB-SubCell"/>
</dbReference>
<keyword evidence="10" id="KW-1185">Reference proteome</keyword>
<dbReference type="GO" id="GO:0055085">
    <property type="term" value="P:transmembrane transport"/>
    <property type="evidence" value="ECO:0007669"/>
    <property type="project" value="InterPro"/>
</dbReference>
<feature type="transmembrane region" description="Helical" evidence="7">
    <location>
        <begin position="182"/>
        <end position="204"/>
    </location>
</feature>
<keyword evidence="5 7" id="KW-1133">Transmembrane helix</keyword>
<evidence type="ECO:0000256" key="6">
    <source>
        <dbReference type="ARBA" id="ARBA00023136"/>
    </source>
</evidence>
<reference evidence="9 10" key="1">
    <citation type="journal article" date="2009" name="Int. J. Syst. Evol. Microbiol.">
        <title>Paenibacillus contaminans sp. nov., isolated from a contaminated laboratory plate.</title>
        <authorList>
            <person name="Chou J.H."/>
            <person name="Lee J.H."/>
            <person name="Lin M.C."/>
            <person name="Chang P.S."/>
            <person name="Arun A.B."/>
            <person name="Young C.C."/>
            <person name="Chen W.M."/>
        </authorList>
    </citation>
    <scope>NUCLEOTIDE SEQUENCE [LARGE SCALE GENOMIC DNA]</scope>
    <source>
        <strain evidence="9 10">CKOBP-6</strain>
    </source>
</reference>
<dbReference type="Pfam" id="PF00528">
    <property type="entry name" value="BPD_transp_1"/>
    <property type="match status" value="1"/>
</dbReference>
<dbReference type="OrthoDB" id="9810086at2"/>
<keyword evidence="3" id="KW-1003">Cell membrane</keyword>
<keyword evidence="4 7" id="KW-0812">Transmembrane</keyword>
<protein>
    <submittedName>
        <fullName evidence="9">ABC transporter permease</fullName>
    </submittedName>
</protein>
<evidence type="ECO:0000259" key="8">
    <source>
        <dbReference type="PROSITE" id="PS50928"/>
    </source>
</evidence>
<dbReference type="PANTHER" id="PTHR43744:SF9">
    <property type="entry name" value="POLYGALACTURONAN_RHAMNOGALACTURONAN TRANSPORT SYSTEM PERMEASE PROTEIN YTCP"/>
    <property type="match status" value="1"/>
</dbReference>
<evidence type="ECO:0000256" key="3">
    <source>
        <dbReference type="ARBA" id="ARBA00022475"/>
    </source>
</evidence>